<feature type="chain" id="PRO_5023149206" description="Glycoside hydrolase family 5 domain-containing protein" evidence="2">
    <location>
        <begin position="28"/>
        <end position="440"/>
    </location>
</feature>
<keyword evidence="2" id="KW-0732">Signal</keyword>
<name>A0A5B9M9J6_9BACT</name>
<proteinExistence type="predicted"/>
<feature type="region of interest" description="Disordered" evidence="1">
    <location>
        <begin position="417"/>
        <end position="440"/>
    </location>
</feature>
<dbReference type="Proteomes" id="UP000321353">
    <property type="component" value="Chromosome"/>
</dbReference>
<evidence type="ECO:0000256" key="2">
    <source>
        <dbReference type="SAM" id="SignalP"/>
    </source>
</evidence>
<evidence type="ECO:0000256" key="1">
    <source>
        <dbReference type="SAM" id="MobiDB-lite"/>
    </source>
</evidence>
<evidence type="ECO:0000313" key="3">
    <source>
        <dbReference type="EMBL" id="QEF96886.1"/>
    </source>
</evidence>
<dbReference type="Gene3D" id="3.20.20.80">
    <property type="entry name" value="Glycosidases"/>
    <property type="match status" value="1"/>
</dbReference>
<gene>
    <name evidence="3" type="ORF">Mal15_09160</name>
</gene>
<protein>
    <recommendedName>
        <fullName evidence="5">Glycoside hydrolase family 5 domain-containing protein</fullName>
    </recommendedName>
</protein>
<dbReference type="AlphaFoldDB" id="A0A5B9M9J6"/>
<accession>A0A5B9M9J6</accession>
<dbReference type="InterPro" id="IPR017853">
    <property type="entry name" value="GH"/>
</dbReference>
<evidence type="ECO:0008006" key="5">
    <source>
        <dbReference type="Google" id="ProtNLM"/>
    </source>
</evidence>
<dbReference type="KEGG" id="smam:Mal15_09160"/>
<evidence type="ECO:0000313" key="4">
    <source>
        <dbReference type="Proteomes" id="UP000321353"/>
    </source>
</evidence>
<keyword evidence="4" id="KW-1185">Reference proteome</keyword>
<dbReference type="SUPFAM" id="SSF51445">
    <property type="entry name" value="(Trans)glycosidases"/>
    <property type="match status" value="1"/>
</dbReference>
<sequence precursor="true">MKRDYSMIFRVLTAAVGILLASSAVFASDTDATNKTTFSVQGDQILIDGEPFKIIGLRCSNALISDESTDDLIEHFPEYREHGINAVSVFFMGSRFGDVKGYRADASLDPVYADRMARIIKAADKQKMIVVVGCLYWSTSKSKDALSDWGQEDANRAIANTTRWLSDHDYRNVFVDVDNEGMAHDAKGWSIAEMIDAGHAVDPSIMLAYNDGDPPPDNADLYIHHSPKVKGKPWLDTEATPGKSTLGGYWGNFSKQTHKRTGGSYYNYSRIGRYTEAMKAEQIRRTVDEIERYNGHMLASTWLQCASNESIGGPFADPGGHSRIKDVDIDVDRLHSDAGIRWWLDFVKDKYGAWDPGKRGTVSAVKSIDPSIRDWTDGRFQMVATFDWFPEGPSYRSTDGSYFFSGRNALTRLDTKGQLSGNPSPGAVRGRGSLTEMRYR</sequence>
<feature type="signal peptide" evidence="2">
    <location>
        <begin position="1"/>
        <end position="27"/>
    </location>
</feature>
<dbReference type="EMBL" id="CP036264">
    <property type="protein sequence ID" value="QEF96886.1"/>
    <property type="molecule type" value="Genomic_DNA"/>
</dbReference>
<reference evidence="3 4" key="1">
    <citation type="submission" date="2019-02" db="EMBL/GenBank/DDBJ databases">
        <title>Planctomycetal bacteria perform biofilm scaping via a novel small molecule.</title>
        <authorList>
            <person name="Jeske O."/>
            <person name="Boedeker C."/>
            <person name="Wiegand S."/>
            <person name="Breitling P."/>
            <person name="Kallscheuer N."/>
            <person name="Jogler M."/>
            <person name="Rohde M."/>
            <person name="Petersen J."/>
            <person name="Medema M.H."/>
            <person name="Surup F."/>
            <person name="Jogler C."/>
        </authorList>
    </citation>
    <scope>NUCLEOTIDE SEQUENCE [LARGE SCALE GENOMIC DNA]</scope>
    <source>
        <strain evidence="3 4">Mal15</strain>
    </source>
</reference>
<organism evidence="3 4">
    <name type="scientific">Stieleria maiorica</name>
    <dbReference type="NCBI Taxonomy" id="2795974"/>
    <lineage>
        <taxon>Bacteria</taxon>
        <taxon>Pseudomonadati</taxon>
        <taxon>Planctomycetota</taxon>
        <taxon>Planctomycetia</taxon>
        <taxon>Pirellulales</taxon>
        <taxon>Pirellulaceae</taxon>
        <taxon>Stieleria</taxon>
    </lineage>
</organism>